<dbReference type="Pfam" id="PF00350">
    <property type="entry name" value="Dynamin_N"/>
    <property type="match status" value="1"/>
</dbReference>
<evidence type="ECO:0000313" key="6">
    <source>
        <dbReference type="Proteomes" id="UP001174936"/>
    </source>
</evidence>
<dbReference type="AlphaFoldDB" id="A0AA40CM79"/>
<evidence type="ECO:0000259" key="3">
    <source>
        <dbReference type="Pfam" id="PF00350"/>
    </source>
</evidence>
<feature type="domain" description="DUF7605" evidence="4">
    <location>
        <begin position="671"/>
        <end position="851"/>
    </location>
</feature>
<feature type="domain" description="Dynamin N-terminal" evidence="3">
    <location>
        <begin position="179"/>
        <end position="423"/>
    </location>
</feature>
<evidence type="ECO:0000256" key="2">
    <source>
        <dbReference type="SAM" id="MobiDB-lite"/>
    </source>
</evidence>
<comment type="caution">
    <text evidence="5">The sequence shown here is derived from an EMBL/GenBank/DDBJ whole genome shotgun (WGS) entry which is preliminary data.</text>
</comment>
<evidence type="ECO:0000259" key="4">
    <source>
        <dbReference type="Pfam" id="PF24564"/>
    </source>
</evidence>
<feature type="compositionally biased region" description="Low complexity" evidence="2">
    <location>
        <begin position="30"/>
        <end position="43"/>
    </location>
</feature>
<reference evidence="5" key="1">
    <citation type="submission" date="2023-06" db="EMBL/GenBank/DDBJ databases">
        <title>Genome-scale phylogeny and comparative genomics of the fungal order Sordariales.</title>
        <authorList>
            <consortium name="Lawrence Berkeley National Laboratory"/>
            <person name="Hensen N."/>
            <person name="Bonometti L."/>
            <person name="Westerberg I."/>
            <person name="Brannstrom I.O."/>
            <person name="Guillou S."/>
            <person name="Cros-Aarteil S."/>
            <person name="Calhoun S."/>
            <person name="Haridas S."/>
            <person name="Kuo A."/>
            <person name="Mondo S."/>
            <person name="Pangilinan J."/>
            <person name="Riley R."/>
            <person name="Labutti K."/>
            <person name="Andreopoulos B."/>
            <person name="Lipzen A."/>
            <person name="Chen C."/>
            <person name="Yanf M."/>
            <person name="Daum C."/>
            <person name="Ng V."/>
            <person name="Clum A."/>
            <person name="Steindorff A."/>
            <person name="Ohm R."/>
            <person name="Martin F."/>
            <person name="Silar P."/>
            <person name="Natvig D."/>
            <person name="Lalanne C."/>
            <person name="Gautier V."/>
            <person name="Ament-Velasquez S.L."/>
            <person name="Kruys A."/>
            <person name="Hutchinson M.I."/>
            <person name="Powell A.J."/>
            <person name="Barry K."/>
            <person name="Miller A.N."/>
            <person name="Grigoriev I.V."/>
            <person name="Debuchy R."/>
            <person name="Gladieux P."/>
            <person name="Thoren M.H."/>
            <person name="Johannesson H."/>
        </authorList>
    </citation>
    <scope>NUCLEOTIDE SEQUENCE</scope>
    <source>
        <strain evidence="5">SMH2532-1</strain>
    </source>
</reference>
<evidence type="ECO:0000256" key="1">
    <source>
        <dbReference type="SAM" id="Coils"/>
    </source>
</evidence>
<keyword evidence="1" id="KW-0175">Coiled coil</keyword>
<feature type="compositionally biased region" description="Polar residues" evidence="2">
    <location>
        <begin position="51"/>
        <end position="61"/>
    </location>
</feature>
<dbReference type="Gene3D" id="3.40.50.300">
    <property type="entry name" value="P-loop containing nucleotide triphosphate hydrolases"/>
    <property type="match status" value="2"/>
</dbReference>
<organism evidence="5 6">
    <name type="scientific">Cercophora newfieldiana</name>
    <dbReference type="NCBI Taxonomy" id="92897"/>
    <lineage>
        <taxon>Eukaryota</taxon>
        <taxon>Fungi</taxon>
        <taxon>Dikarya</taxon>
        <taxon>Ascomycota</taxon>
        <taxon>Pezizomycotina</taxon>
        <taxon>Sordariomycetes</taxon>
        <taxon>Sordariomycetidae</taxon>
        <taxon>Sordariales</taxon>
        <taxon>Lasiosphaeriaceae</taxon>
        <taxon>Cercophora</taxon>
    </lineage>
</organism>
<accession>A0AA40CM79</accession>
<feature type="coiled-coil region" evidence="1">
    <location>
        <begin position="451"/>
        <end position="481"/>
    </location>
</feature>
<evidence type="ECO:0000313" key="5">
    <source>
        <dbReference type="EMBL" id="KAK0644136.1"/>
    </source>
</evidence>
<feature type="region of interest" description="Disordered" evidence="2">
    <location>
        <begin position="1"/>
        <end position="121"/>
    </location>
</feature>
<dbReference type="InterPro" id="IPR056024">
    <property type="entry name" value="DUF7605"/>
</dbReference>
<dbReference type="InterPro" id="IPR045063">
    <property type="entry name" value="Dynamin_N"/>
</dbReference>
<gene>
    <name evidence="5" type="ORF">B0T16DRAFT_438330</name>
</gene>
<sequence length="942" mass="104204">MSSPTSNGSLPSGSSFPSENFVFTPRESDSPSSSPSPGSENRSLPGEVNPDISTHMQSHRLSSGPPPIFDLRGLAEALGHSNAPVSAPATPGPSVPRGKRSAPRGSPSAHAVTDEEPPEDKFNAPEFQQALIDSRALIGGLASVLASSAIHVEPDSTIQGLRRKADELAKFECPPTRTVGLVGDSGVGKSSLLNSLLDTRDLARTSNNGAACTCVVTEYRYHNAEHFAINVELFDEDEVSNQIQDMFRDYRHFHLRSEDMETDEERKHWKERADLARDTFQAMFRGRFTVSFLQGGQPDGQILDTLLRWATDLRPHDLDEPLVGRTLSECSASLMALTSETDSSQAALWPYIRKISVSLNAHILSKGLVLVDLPGLRDLNSARRNITERYILECDEIFAVCFIGRAITDAGVASVFELARQAKLSNVGIICTRSDDINPTEACRDWRGARAKEIQRLLDASNDAKEQLRDLQEQLEDLDDGSDSDSSENNTLNVKLHPLYRSLQKTRGIVQRRELELQRYLILTRNALVIKKLSEMYGKESLVKVFCASNTLYWNYRSVCPKEKAVPFLELSGIISVRRHCIAIVSDSQLRIATAYLRDRIPDLLSNLQLWVQSGESGSANAERKQAIRETLNALEQKLRRDLTGRLSPPNVMAKRLVMELQANILDICQFEDWTEGAVEAGQDWSSWYHSTYAAFCRQYGNYSTGAAGHHDWNSEAMATMSGELTVPWHALCVALQSRLNAVLTSISTALDTAYDHLEAKLGDHPTAIVPLEQALMSRQRLLEAVVEDLFERFNANVGTLRTDVLSGLRTSYFGEAMETSYRAANCQSGSGSWGRKKAIINGKLADDDLFRGLMRRLKSDFKELANTLQTDVQASVAESLEVVRGTLDMIRSENVALESEKDPGFRTRVDVELKEVIEAMGRIQGVVSNTNNLTAGTTEKA</sequence>
<dbReference type="Proteomes" id="UP001174936">
    <property type="component" value="Unassembled WGS sequence"/>
</dbReference>
<dbReference type="InterPro" id="IPR027417">
    <property type="entry name" value="P-loop_NTPase"/>
</dbReference>
<dbReference type="PANTHER" id="PTHR36681">
    <property type="entry name" value="NUCLEAR GTPASE, GERMINAL CENTER-ASSOCIATED, TANDEM DUPLICATE 3"/>
    <property type="match status" value="1"/>
</dbReference>
<name>A0AA40CM79_9PEZI</name>
<dbReference type="EMBL" id="JAULSV010000005">
    <property type="protein sequence ID" value="KAK0644136.1"/>
    <property type="molecule type" value="Genomic_DNA"/>
</dbReference>
<feature type="compositionally biased region" description="Polar residues" evidence="2">
    <location>
        <begin position="1"/>
        <end position="18"/>
    </location>
</feature>
<dbReference type="PANTHER" id="PTHR36681:SF3">
    <property type="entry name" value="NUCLEAR GTPASE, GERMINAL CENTER-ASSOCIATED, TANDEM DUPLICATE 3"/>
    <property type="match status" value="1"/>
</dbReference>
<dbReference type="SUPFAM" id="SSF52540">
    <property type="entry name" value="P-loop containing nucleoside triphosphate hydrolases"/>
    <property type="match status" value="1"/>
</dbReference>
<keyword evidence="6" id="KW-1185">Reference proteome</keyword>
<protein>
    <submittedName>
        <fullName evidence="5">Uncharacterized protein</fullName>
    </submittedName>
</protein>
<proteinExistence type="predicted"/>
<dbReference type="Pfam" id="PF24564">
    <property type="entry name" value="DUF7605"/>
    <property type="match status" value="1"/>
</dbReference>